<keyword evidence="1 4" id="KW-0378">Hydrolase</keyword>
<reference evidence="4 6" key="1">
    <citation type="submission" date="2015-09" db="EMBL/GenBank/DDBJ databases">
        <authorList>
            <consortium name="Swine Surveillance"/>
        </authorList>
    </citation>
    <scope>NUCLEOTIDE SEQUENCE [LARGE SCALE GENOMIC DNA]</scope>
    <source>
        <strain evidence="4 6">5120</strain>
    </source>
</reference>
<dbReference type="Proteomes" id="UP000051086">
    <property type="component" value="Unassembled WGS sequence"/>
</dbReference>
<proteinExistence type="predicted"/>
<evidence type="ECO:0000259" key="2">
    <source>
        <dbReference type="Pfam" id="PF07859"/>
    </source>
</evidence>
<evidence type="ECO:0000256" key="1">
    <source>
        <dbReference type="ARBA" id="ARBA00022801"/>
    </source>
</evidence>
<dbReference type="InterPro" id="IPR050300">
    <property type="entry name" value="GDXG_lipolytic_enzyme"/>
</dbReference>
<dbReference type="EMBL" id="CYSB01000025">
    <property type="protein sequence ID" value="CUH66050.1"/>
    <property type="molecule type" value="Genomic_DNA"/>
</dbReference>
<dbReference type="OrthoDB" id="9806180at2"/>
<gene>
    <name evidence="4" type="primary">nlhH_1</name>
    <name evidence="3" type="ORF">TL5118_01583</name>
    <name evidence="4" type="ORF">TL5120_02297</name>
</gene>
<dbReference type="Pfam" id="PF07859">
    <property type="entry name" value="Abhydrolase_3"/>
    <property type="match status" value="1"/>
</dbReference>
<dbReference type="PANTHER" id="PTHR48081:SF8">
    <property type="entry name" value="ALPHA_BETA HYDROLASE FOLD-3 DOMAIN-CONTAINING PROTEIN-RELATED"/>
    <property type="match status" value="1"/>
</dbReference>
<dbReference type="Gene3D" id="3.40.50.1820">
    <property type="entry name" value="alpha/beta hydrolase"/>
    <property type="match status" value="1"/>
</dbReference>
<protein>
    <submittedName>
        <fullName evidence="4">Carboxylesterase NlhH</fullName>
        <ecNumber evidence="4">3.1.1.1</ecNumber>
    </submittedName>
</protein>
<evidence type="ECO:0000313" key="4">
    <source>
        <dbReference type="EMBL" id="CUH72496.1"/>
    </source>
</evidence>
<dbReference type="RefSeq" id="WP_058243691.1">
    <property type="nucleotide sequence ID" value="NZ_CYSB01000025.1"/>
</dbReference>
<dbReference type="PANTHER" id="PTHR48081">
    <property type="entry name" value="AB HYDROLASE SUPERFAMILY PROTEIN C4A8.06C"/>
    <property type="match status" value="1"/>
</dbReference>
<name>A0A0P1FU78_9RHOB</name>
<accession>A0A0P1FU78</accession>
<dbReference type="GO" id="GO:0106435">
    <property type="term" value="F:carboxylesterase activity"/>
    <property type="evidence" value="ECO:0007669"/>
    <property type="project" value="UniProtKB-EC"/>
</dbReference>
<sequence length="313" mass="33473">MRQLTRVDPELLTTFVADDPMIPILRDTMALIRKRSAERYGSRPMGGSTLPRKEVIEGPDGAVDLYIFEGPEQPGGGAKPCLIWLHGGGYIMGHGEDTWNGPLFAEGANCTVISVDYRLAPEHPFPAGMLDSFAALKWAHDNAQRLNIDPSRIAVGGASAGGGLAAGLCLHNRDNGNLPICFQLLLYPMIDNLHDTASGQEVDHPVWCRADSLSAWEMYLNGTPRAEAPAGAAAARAVDLSGLPPAFIPVGDVDLFHDEDRDYAARLNAAGVPATFRSYPGMFHAGEVAGVNTVIGGQMLRDYVAALKTAFHG</sequence>
<evidence type="ECO:0000313" key="3">
    <source>
        <dbReference type="EMBL" id="CUH66050.1"/>
    </source>
</evidence>
<dbReference type="AlphaFoldDB" id="A0A0P1FU78"/>
<dbReference type="Proteomes" id="UP000051887">
    <property type="component" value="Unassembled WGS sequence"/>
</dbReference>
<dbReference type="EMBL" id="CYSC01000032">
    <property type="protein sequence ID" value="CUH72496.1"/>
    <property type="molecule type" value="Genomic_DNA"/>
</dbReference>
<dbReference type="SUPFAM" id="SSF53474">
    <property type="entry name" value="alpha/beta-Hydrolases"/>
    <property type="match status" value="1"/>
</dbReference>
<evidence type="ECO:0000313" key="5">
    <source>
        <dbReference type="Proteomes" id="UP000051086"/>
    </source>
</evidence>
<feature type="domain" description="Alpha/beta hydrolase fold-3" evidence="2">
    <location>
        <begin position="82"/>
        <end position="285"/>
    </location>
</feature>
<dbReference type="InterPro" id="IPR013094">
    <property type="entry name" value="AB_hydrolase_3"/>
</dbReference>
<dbReference type="EC" id="3.1.1.1" evidence="4"/>
<dbReference type="InterPro" id="IPR029058">
    <property type="entry name" value="AB_hydrolase_fold"/>
</dbReference>
<evidence type="ECO:0000313" key="6">
    <source>
        <dbReference type="Proteomes" id="UP000051887"/>
    </source>
</evidence>
<keyword evidence="5" id="KW-1185">Reference proteome</keyword>
<reference evidence="3 5" key="2">
    <citation type="submission" date="2015-09" db="EMBL/GenBank/DDBJ databases">
        <authorList>
            <person name="Rodrigo-Torres L."/>
            <person name="Arahal D.R."/>
        </authorList>
    </citation>
    <scope>NUCLEOTIDE SEQUENCE [LARGE SCALE GENOMIC DNA]</scope>
    <source>
        <strain evidence="3 5">CECT 5118</strain>
    </source>
</reference>
<organism evidence="4 6">
    <name type="scientific">Thalassovita autumnalis</name>
    <dbReference type="NCBI Taxonomy" id="2072972"/>
    <lineage>
        <taxon>Bacteria</taxon>
        <taxon>Pseudomonadati</taxon>
        <taxon>Pseudomonadota</taxon>
        <taxon>Alphaproteobacteria</taxon>
        <taxon>Rhodobacterales</taxon>
        <taxon>Roseobacteraceae</taxon>
        <taxon>Thalassovita</taxon>
    </lineage>
</organism>